<dbReference type="PRINTS" id="PR00625">
    <property type="entry name" value="JDOMAIN"/>
</dbReference>
<feature type="binding site" evidence="11">
    <location>
        <position position="200"/>
    </location>
    <ligand>
        <name>Zn(2+)</name>
        <dbReference type="ChEBI" id="CHEBI:29105"/>
        <label>1</label>
    </ligand>
</feature>
<comment type="caution">
    <text evidence="11">Lacks conserved residue(s) required for the propagation of feature annotation.</text>
</comment>
<dbReference type="NCBIfam" id="NF008035">
    <property type="entry name" value="PRK10767.1"/>
    <property type="match status" value="1"/>
</dbReference>
<dbReference type="CDD" id="cd06257">
    <property type="entry name" value="DnaJ"/>
    <property type="match status" value="1"/>
</dbReference>
<comment type="similarity">
    <text evidence="9 11">Belongs to the DnaJ family.</text>
</comment>
<feature type="domain" description="J" evidence="13">
    <location>
        <begin position="6"/>
        <end position="71"/>
    </location>
</feature>
<evidence type="ECO:0000256" key="10">
    <source>
        <dbReference type="ARBA" id="ARBA00067609"/>
    </source>
</evidence>
<comment type="caution">
    <text evidence="15">The sequence shown here is derived from an EMBL/GenBank/DDBJ whole genome shotgun (WGS) entry which is preliminary data.</text>
</comment>
<dbReference type="CDD" id="cd10747">
    <property type="entry name" value="DnaJ_C"/>
    <property type="match status" value="1"/>
</dbReference>
<evidence type="ECO:0000256" key="5">
    <source>
        <dbReference type="ARBA" id="ARBA00022833"/>
    </source>
</evidence>
<evidence type="ECO:0000256" key="3">
    <source>
        <dbReference type="ARBA" id="ARBA00022737"/>
    </source>
</evidence>
<dbReference type="InterPro" id="IPR036410">
    <property type="entry name" value="HSP_DnaJ_Cys-rich_dom_sf"/>
</dbReference>
<reference evidence="16" key="1">
    <citation type="submission" date="2017-11" db="EMBL/GenBank/DDBJ databases">
        <authorList>
            <person name="Watanabe M."/>
            <person name="Kojima H."/>
        </authorList>
    </citation>
    <scope>NUCLEOTIDE SEQUENCE [LARGE SCALE GENOMIC DNA]</scope>
    <source>
        <strain evidence="16">Tokyo 01</strain>
    </source>
</reference>
<keyword evidence="3 11" id="KW-0677">Repeat</keyword>
<dbReference type="NCBIfam" id="NF010887">
    <property type="entry name" value="PRK14294.1"/>
    <property type="match status" value="1"/>
</dbReference>
<keyword evidence="2 11" id="KW-0479">Metal-binding</keyword>
<evidence type="ECO:0000256" key="9">
    <source>
        <dbReference type="ARBA" id="ARBA00061004"/>
    </source>
</evidence>
<dbReference type="RefSeq" id="WP_124330293.1">
    <property type="nucleotide sequence ID" value="NZ_BEXT01000001.1"/>
</dbReference>
<dbReference type="GO" id="GO:0006260">
    <property type="term" value="P:DNA replication"/>
    <property type="evidence" value="ECO:0007669"/>
    <property type="project" value="UniProtKB-KW"/>
</dbReference>
<comment type="cofactor">
    <cofactor evidence="11">
        <name>Zn(2+)</name>
        <dbReference type="ChEBI" id="CHEBI:29105"/>
    </cofactor>
    <text evidence="11">Binds 2 Zn(2+) ions per monomer.</text>
</comment>
<feature type="zinc finger region" description="CR-type" evidence="12">
    <location>
        <begin position="134"/>
        <end position="212"/>
    </location>
</feature>
<feature type="binding site" evidence="11">
    <location>
        <position position="186"/>
    </location>
    <ligand>
        <name>Zn(2+)</name>
        <dbReference type="ChEBI" id="CHEBI:29105"/>
        <label>2</label>
    </ligand>
</feature>
<dbReference type="InterPro" id="IPR001305">
    <property type="entry name" value="HSP_DnaJ_Cys-rich_dom"/>
</dbReference>
<dbReference type="EMBL" id="BEXT01000001">
    <property type="protein sequence ID" value="GBC63192.1"/>
    <property type="molecule type" value="Genomic_DNA"/>
</dbReference>
<dbReference type="GO" id="GO:0008270">
    <property type="term" value="F:zinc ion binding"/>
    <property type="evidence" value="ECO:0007669"/>
    <property type="project" value="UniProtKB-UniRule"/>
</dbReference>
<feature type="binding site" evidence="11">
    <location>
        <position position="189"/>
    </location>
    <ligand>
        <name>Zn(2+)</name>
        <dbReference type="ChEBI" id="CHEBI:29105"/>
        <label>2</label>
    </ligand>
</feature>
<dbReference type="HAMAP" id="MF_01152">
    <property type="entry name" value="DnaJ"/>
    <property type="match status" value="1"/>
</dbReference>
<keyword evidence="7 11" id="KW-0143">Chaperone</keyword>
<dbReference type="PROSITE" id="PS51188">
    <property type="entry name" value="ZF_CR"/>
    <property type="match status" value="1"/>
</dbReference>
<keyword evidence="1 11" id="KW-0235">DNA replication</keyword>
<evidence type="ECO:0000313" key="15">
    <source>
        <dbReference type="EMBL" id="GBC63192.1"/>
    </source>
</evidence>
<dbReference type="PROSITE" id="PS50076">
    <property type="entry name" value="DNAJ_2"/>
    <property type="match status" value="1"/>
</dbReference>
<organism evidence="15 16">
    <name type="scientific">Desulfonema ishimotonii</name>
    <dbReference type="NCBI Taxonomy" id="45657"/>
    <lineage>
        <taxon>Bacteria</taxon>
        <taxon>Pseudomonadati</taxon>
        <taxon>Thermodesulfobacteriota</taxon>
        <taxon>Desulfobacteria</taxon>
        <taxon>Desulfobacterales</taxon>
        <taxon>Desulfococcaceae</taxon>
        <taxon>Desulfonema</taxon>
    </lineage>
</organism>
<dbReference type="FunFam" id="2.10.230.10:FF:000002">
    <property type="entry name" value="Molecular chaperone DnaJ"/>
    <property type="match status" value="1"/>
</dbReference>
<evidence type="ECO:0000256" key="8">
    <source>
        <dbReference type="ARBA" id="ARBA00053423"/>
    </source>
</evidence>
<dbReference type="PROSITE" id="PS00636">
    <property type="entry name" value="DNAJ_1"/>
    <property type="match status" value="1"/>
</dbReference>
<dbReference type="InterPro" id="IPR018253">
    <property type="entry name" value="DnaJ_domain_CS"/>
</dbReference>
<reference evidence="16" key="2">
    <citation type="submission" date="2019-01" db="EMBL/GenBank/DDBJ databases">
        <title>Genome sequence of Desulfonema ishimotonii strain Tokyo 01.</title>
        <authorList>
            <person name="Fukui M."/>
        </authorList>
    </citation>
    <scope>NUCLEOTIDE SEQUENCE [LARGE SCALE GENOMIC DNA]</scope>
    <source>
        <strain evidence="16">Tokyo 01</strain>
    </source>
</reference>
<feature type="binding site" evidence="11">
    <location>
        <position position="147"/>
    </location>
    <ligand>
        <name>Zn(2+)</name>
        <dbReference type="ChEBI" id="CHEBI:29105"/>
        <label>1</label>
    </ligand>
</feature>
<dbReference type="SUPFAM" id="SSF57938">
    <property type="entry name" value="DnaJ/Hsp40 cysteine-rich domain"/>
    <property type="match status" value="1"/>
</dbReference>
<dbReference type="GO" id="GO:0031072">
    <property type="term" value="F:heat shock protein binding"/>
    <property type="evidence" value="ECO:0007669"/>
    <property type="project" value="InterPro"/>
</dbReference>
<feature type="binding site" evidence="11">
    <location>
        <position position="167"/>
    </location>
    <ligand>
        <name>Zn(2+)</name>
        <dbReference type="ChEBI" id="CHEBI:29105"/>
        <label>2</label>
    </ligand>
</feature>
<dbReference type="InterPro" id="IPR001623">
    <property type="entry name" value="DnaJ_domain"/>
</dbReference>
<evidence type="ECO:0000256" key="12">
    <source>
        <dbReference type="PROSITE-ProRule" id="PRU00546"/>
    </source>
</evidence>
<dbReference type="AlphaFoldDB" id="A0A401G1U1"/>
<dbReference type="GO" id="GO:0005524">
    <property type="term" value="F:ATP binding"/>
    <property type="evidence" value="ECO:0007669"/>
    <property type="project" value="InterPro"/>
</dbReference>
<dbReference type="OrthoDB" id="9779889at2"/>
<dbReference type="SUPFAM" id="SSF46565">
    <property type="entry name" value="Chaperone J-domain"/>
    <property type="match status" value="1"/>
</dbReference>
<keyword evidence="11" id="KW-0963">Cytoplasm</keyword>
<dbReference type="InterPro" id="IPR036869">
    <property type="entry name" value="J_dom_sf"/>
</dbReference>
<keyword evidence="6 11" id="KW-0346">Stress response</keyword>
<comment type="subcellular location">
    <subcellularLocation>
        <location evidence="11">Cytoplasm</location>
    </subcellularLocation>
</comment>
<dbReference type="FunFam" id="2.60.260.20:FF:000005">
    <property type="entry name" value="Chaperone protein dnaJ 1, mitochondrial"/>
    <property type="match status" value="1"/>
</dbReference>
<dbReference type="Pfam" id="PF00226">
    <property type="entry name" value="DnaJ"/>
    <property type="match status" value="1"/>
</dbReference>
<dbReference type="Gene3D" id="2.10.230.10">
    <property type="entry name" value="Heat shock protein DnaJ, cysteine-rich domain"/>
    <property type="match status" value="1"/>
</dbReference>
<dbReference type="PANTHER" id="PTHR43096:SF10">
    <property type="entry name" value="CHAPERONE PROTEIN DNAJ A6, CHLOROPLASTIC"/>
    <property type="match status" value="1"/>
</dbReference>
<name>A0A401G1U1_9BACT</name>
<dbReference type="GO" id="GO:0009408">
    <property type="term" value="P:response to heat"/>
    <property type="evidence" value="ECO:0007669"/>
    <property type="project" value="InterPro"/>
</dbReference>
<comment type="function">
    <text evidence="8 11">Participates actively in the response to hyperosmotic and heat shock by preventing the aggregation of stress-denatured proteins and by disaggregating proteins, also in an autonomous, DnaK-independent fashion. Unfolded proteins bind initially to DnaJ; upon interaction with the DnaJ-bound protein, DnaK hydrolyzes its bound ATP, resulting in the formation of a stable complex. GrpE releases ADP from DnaK; ATP binding to DnaK triggers the release of the substrate protein, thus completing the reaction cycle. Several rounds of ATP-dependent interactions between DnaJ, DnaK and GrpE are required for fully efficient folding. Also involved, together with DnaK and GrpE, in the DNA replication of plasmids through activation of initiation proteins.</text>
</comment>
<gene>
    <name evidence="11" type="primary">dnaJ</name>
    <name evidence="15" type="ORF">DENIS_4185</name>
</gene>
<dbReference type="SMART" id="SM00271">
    <property type="entry name" value="DnaJ"/>
    <property type="match status" value="1"/>
</dbReference>
<dbReference type="GO" id="GO:0051082">
    <property type="term" value="F:unfolded protein binding"/>
    <property type="evidence" value="ECO:0007669"/>
    <property type="project" value="UniProtKB-UniRule"/>
</dbReference>
<dbReference type="GO" id="GO:0042026">
    <property type="term" value="P:protein refolding"/>
    <property type="evidence" value="ECO:0007669"/>
    <property type="project" value="TreeGrafter"/>
</dbReference>
<evidence type="ECO:0000256" key="6">
    <source>
        <dbReference type="ARBA" id="ARBA00023016"/>
    </source>
</evidence>
<feature type="domain" description="CR-type" evidence="14">
    <location>
        <begin position="134"/>
        <end position="212"/>
    </location>
</feature>
<evidence type="ECO:0000256" key="7">
    <source>
        <dbReference type="ARBA" id="ARBA00023186"/>
    </source>
</evidence>
<dbReference type="GO" id="GO:0005737">
    <property type="term" value="C:cytoplasm"/>
    <property type="evidence" value="ECO:0007669"/>
    <property type="project" value="UniProtKB-SubCell"/>
</dbReference>
<evidence type="ECO:0000313" key="16">
    <source>
        <dbReference type="Proteomes" id="UP000288096"/>
    </source>
</evidence>
<feature type="binding site" evidence="11">
    <location>
        <position position="203"/>
    </location>
    <ligand>
        <name>Zn(2+)</name>
        <dbReference type="ChEBI" id="CHEBI:29105"/>
        <label>1</label>
    </ligand>
</feature>
<dbReference type="FunFam" id="1.10.287.110:FF:000034">
    <property type="entry name" value="Chaperone protein DnaJ"/>
    <property type="match status" value="1"/>
</dbReference>
<accession>A0A401G1U1</accession>
<feature type="binding site" evidence="11">
    <location>
        <position position="164"/>
    </location>
    <ligand>
        <name>Zn(2+)</name>
        <dbReference type="ChEBI" id="CHEBI:29105"/>
        <label>2</label>
    </ligand>
</feature>
<comment type="subunit">
    <text evidence="11">Homodimer.</text>
</comment>
<protein>
    <recommendedName>
        <fullName evidence="10 11">Chaperone protein DnaJ</fullName>
    </recommendedName>
</protein>
<proteinExistence type="inferred from homology"/>
<keyword evidence="16" id="KW-1185">Reference proteome</keyword>
<evidence type="ECO:0000256" key="2">
    <source>
        <dbReference type="ARBA" id="ARBA00022723"/>
    </source>
</evidence>
<evidence type="ECO:0000256" key="11">
    <source>
        <dbReference type="HAMAP-Rule" id="MF_01152"/>
    </source>
</evidence>
<dbReference type="Proteomes" id="UP000288096">
    <property type="component" value="Unassembled WGS sequence"/>
</dbReference>
<evidence type="ECO:0000256" key="4">
    <source>
        <dbReference type="ARBA" id="ARBA00022771"/>
    </source>
</evidence>
<dbReference type="Gene3D" id="2.60.260.20">
    <property type="entry name" value="Urease metallochaperone UreE, N-terminal domain"/>
    <property type="match status" value="2"/>
</dbReference>
<evidence type="ECO:0000259" key="14">
    <source>
        <dbReference type="PROSITE" id="PS51188"/>
    </source>
</evidence>
<keyword evidence="5 11" id="KW-0862">Zinc</keyword>
<feature type="binding site" evidence="11">
    <location>
        <position position="150"/>
    </location>
    <ligand>
        <name>Zn(2+)</name>
        <dbReference type="ChEBI" id="CHEBI:29105"/>
        <label>1</label>
    </ligand>
</feature>
<comment type="domain">
    <text evidence="11">The J domain is necessary and sufficient to stimulate DnaK ATPase activity. Zinc center 1 plays an important role in the autonomous, DnaK-independent chaperone activity of DnaJ. Zinc center 2 is essential for interaction with DnaK and for DnaJ activity.</text>
</comment>
<keyword evidence="4 11" id="KW-0863">Zinc-finger</keyword>
<dbReference type="Gene3D" id="1.10.287.110">
    <property type="entry name" value="DnaJ domain"/>
    <property type="match status" value="1"/>
</dbReference>
<evidence type="ECO:0000259" key="13">
    <source>
        <dbReference type="PROSITE" id="PS50076"/>
    </source>
</evidence>
<dbReference type="SUPFAM" id="SSF49493">
    <property type="entry name" value="HSP40/DnaJ peptide-binding domain"/>
    <property type="match status" value="2"/>
</dbReference>
<dbReference type="NCBIfam" id="TIGR02349">
    <property type="entry name" value="DnaJ_bact"/>
    <property type="match status" value="1"/>
</dbReference>
<dbReference type="InterPro" id="IPR008971">
    <property type="entry name" value="HSP40/DnaJ_pept-bd"/>
</dbReference>
<dbReference type="Pfam" id="PF01556">
    <property type="entry name" value="DnaJ_C"/>
    <property type="match status" value="1"/>
</dbReference>
<evidence type="ECO:0000256" key="1">
    <source>
        <dbReference type="ARBA" id="ARBA00022705"/>
    </source>
</evidence>
<dbReference type="InterPro" id="IPR012724">
    <property type="entry name" value="DnaJ"/>
</dbReference>
<sequence length="370" mass="40683">MTTKRDYYEILGISRDADEGEIKSKYRKLAMKYHPDRNPGDKAAEENFKEAAEAYEVLRDPQKRSLYDQYGHQGLEGAGFSGFGGFDDIFSSFGDIFEDFFGFGGGRRGGRSRSVRGADLRYDMNLSFMDAAFGTETQISVEKRATCPGCNGSRCEPGSQPETCRHCGGTGQISRSQGFFTVRTTCPHCRGGGQTISDPCKKCGGNGKVVVSKKVSVRIPAGVDTGSRLRLTGEGEPGAQGGPPGDLYVFIQVDAHDFFERHNTDVVCQVPISFIQATLGDKITLPTLNGEKSLDIPKGTQPNELFRFHGEGIPSLRTGQRGDQIIRVDIKTPTGISREQEKLLREFAALEENKFTNKLKNMFSKKKAAR</sequence>
<dbReference type="InterPro" id="IPR002939">
    <property type="entry name" value="DnaJ_C"/>
</dbReference>
<dbReference type="Pfam" id="PF00684">
    <property type="entry name" value="DnaJ_CXXCXGXG"/>
    <property type="match status" value="1"/>
</dbReference>
<dbReference type="PANTHER" id="PTHR43096">
    <property type="entry name" value="DNAJ HOMOLOG 1, MITOCHONDRIAL-RELATED"/>
    <property type="match status" value="1"/>
</dbReference>